<evidence type="ECO:0000256" key="1">
    <source>
        <dbReference type="ARBA" id="ARBA00001947"/>
    </source>
</evidence>
<comment type="caution">
    <text evidence="12">The sequence shown here is derived from an EMBL/GenBank/DDBJ whole genome shotgun (WGS) entry which is preliminary data.</text>
</comment>
<keyword evidence="2" id="KW-0489">Methyltransferase</keyword>
<dbReference type="SMART" id="SM00342">
    <property type="entry name" value="HTH_ARAC"/>
    <property type="match status" value="1"/>
</dbReference>
<dbReference type="GO" id="GO:0008168">
    <property type="term" value="F:methyltransferase activity"/>
    <property type="evidence" value="ECO:0007669"/>
    <property type="project" value="UniProtKB-KW"/>
</dbReference>
<sequence>MDNYPIQNIPPEYWTAISNNDSSFDNQFYYGVKTTKIFCRPSCKSRVPNKDNVFIFENAQAALQIGFRPCKRCKPDNILLPNEQWIELICEWIERNYHENISLNILADTFHSSPFHLQRTFNKIKGESPLNYLQRIRVNNAAKKLQETDQSIQFISSSVGFPNNSYFSTVFKKHYNLTPNNYRKKFKT</sequence>
<evidence type="ECO:0000313" key="13">
    <source>
        <dbReference type="Proteomes" id="UP000036780"/>
    </source>
</evidence>
<evidence type="ECO:0000256" key="7">
    <source>
        <dbReference type="ARBA" id="ARBA00023015"/>
    </source>
</evidence>
<protein>
    <submittedName>
        <fullName evidence="12">AraC family transcriptional regulator</fullName>
    </submittedName>
</protein>
<dbReference type="SUPFAM" id="SSF57884">
    <property type="entry name" value="Ada DNA repair protein, N-terminal domain (N-Ada 10)"/>
    <property type="match status" value="1"/>
</dbReference>
<name>A0A0L0QKS3_VIRPA</name>
<evidence type="ECO:0000256" key="3">
    <source>
        <dbReference type="ARBA" id="ARBA00022679"/>
    </source>
</evidence>
<dbReference type="InterPro" id="IPR004026">
    <property type="entry name" value="Ada_DNA_repair_Zn-bd"/>
</dbReference>
<accession>A0A0L0QKS3</accession>
<dbReference type="GO" id="GO:0006281">
    <property type="term" value="P:DNA repair"/>
    <property type="evidence" value="ECO:0007669"/>
    <property type="project" value="UniProtKB-KW"/>
</dbReference>
<dbReference type="Pfam" id="PF12833">
    <property type="entry name" value="HTH_18"/>
    <property type="match status" value="1"/>
</dbReference>
<evidence type="ECO:0000256" key="2">
    <source>
        <dbReference type="ARBA" id="ARBA00022603"/>
    </source>
</evidence>
<evidence type="ECO:0000256" key="4">
    <source>
        <dbReference type="ARBA" id="ARBA00022723"/>
    </source>
</evidence>
<dbReference type="OrthoDB" id="9802228at2"/>
<dbReference type="PROSITE" id="PS01124">
    <property type="entry name" value="HTH_ARAC_FAMILY_2"/>
    <property type="match status" value="1"/>
</dbReference>
<keyword evidence="3" id="KW-0808">Transferase</keyword>
<keyword evidence="10" id="KW-0804">Transcription</keyword>
<dbReference type="Pfam" id="PF02805">
    <property type="entry name" value="Ada_Zn_binding"/>
    <property type="match status" value="1"/>
</dbReference>
<dbReference type="InterPro" id="IPR018060">
    <property type="entry name" value="HTH_AraC"/>
</dbReference>
<keyword evidence="4" id="KW-0479">Metal-binding</keyword>
<keyword evidence="9" id="KW-0010">Activator</keyword>
<evidence type="ECO:0000256" key="11">
    <source>
        <dbReference type="ARBA" id="ARBA00023204"/>
    </source>
</evidence>
<dbReference type="PRINTS" id="PR00032">
    <property type="entry name" value="HTHARAC"/>
</dbReference>
<dbReference type="GO" id="GO:0043565">
    <property type="term" value="F:sequence-specific DNA binding"/>
    <property type="evidence" value="ECO:0007669"/>
    <property type="project" value="InterPro"/>
</dbReference>
<dbReference type="Proteomes" id="UP000036780">
    <property type="component" value="Unassembled WGS sequence"/>
</dbReference>
<dbReference type="PROSITE" id="PS00041">
    <property type="entry name" value="HTH_ARAC_FAMILY_1"/>
    <property type="match status" value="1"/>
</dbReference>
<dbReference type="EMBL" id="LGTO01000007">
    <property type="protein sequence ID" value="KNE19225.1"/>
    <property type="molecule type" value="Genomic_DNA"/>
</dbReference>
<keyword evidence="8" id="KW-0238">DNA-binding</keyword>
<dbReference type="GO" id="GO:0032259">
    <property type="term" value="P:methylation"/>
    <property type="evidence" value="ECO:0007669"/>
    <property type="project" value="UniProtKB-KW"/>
</dbReference>
<dbReference type="InterPro" id="IPR020449">
    <property type="entry name" value="Tscrpt_reg_AraC-type_HTH"/>
</dbReference>
<dbReference type="PIRSF" id="PIRSF000408">
    <property type="entry name" value="Alkyltransferas_AdaA"/>
    <property type="match status" value="1"/>
</dbReference>
<dbReference type="InterPro" id="IPR009057">
    <property type="entry name" value="Homeodomain-like_sf"/>
</dbReference>
<keyword evidence="11" id="KW-0234">DNA repair</keyword>
<keyword evidence="6" id="KW-0862">Zinc</keyword>
<dbReference type="GeneID" id="66872285"/>
<keyword evidence="7" id="KW-0805">Transcription regulation</keyword>
<dbReference type="SUPFAM" id="SSF46689">
    <property type="entry name" value="Homeodomain-like"/>
    <property type="match status" value="2"/>
</dbReference>
<gene>
    <name evidence="12" type="ORF">AFK71_11875</name>
</gene>
<evidence type="ECO:0000256" key="10">
    <source>
        <dbReference type="ARBA" id="ARBA00023163"/>
    </source>
</evidence>
<evidence type="ECO:0000256" key="8">
    <source>
        <dbReference type="ARBA" id="ARBA00023125"/>
    </source>
</evidence>
<proteinExistence type="predicted"/>
<dbReference type="GO" id="GO:0003700">
    <property type="term" value="F:DNA-binding transcription factor activity"/>
    <property type="evidence" value="ECO:0007669"/>
    <property type="project" value="InterPro"/>
</dbReference>
<evidence type="ECO:0000256" key="5">
    <source>
        <dbReference type="ARBA" id="ARBA00022763"/>
    </source>
</evidence>
<dbReference type="PANTHER" id="PTHR43280">
    <property type="entry name" value="ARAC-FAMILY TRANSCRIPTIONAL REGULATOR"/>
    <property type="match status" value="1"/>
</dbReference>
<dbReference type="RefSeq" id="WP_050351738.1">
    <property type="nucleotide sequence ID" value="NZ_BOSN01000006.1"/>
</dbReference>
<dbReference type="InterPro" id="IPR016220">
    <property type="entry name" value="Me-P-triester_DNA_alkyl-Trfase"/>
</dbReference>
<dbReference type="InterPro" id="IPR018062">
    <property type="entry name" value="HTH_AraC-typ_CS"/>
</dbReference>
<evidence type="ECO:0000256" key="6">
    <source>
        <dbReference type="ARBA" id="ARBA00022833"/>
    </source>
</evidence>
<dbReference type="InterPro" id="IPR035451">
    <property type="entry name" value="Ada-like_dom_sf"/>
</dbReference>
<dbReference type="PANTHER" id="PTHR43280:SF28">
    <property type="entry name" value="HTH-TYPE TRANSCRIPTIONAL ACTIVATOR RHAS"/>
    <property type="match status" value="1"/>
</dbReference>
<dbReference type="AlphaFoldDB" id="A0A0L0QKS3"/>
<keyword evidence="5" id="KW-0227">DNA damage</keyword>
<evidence type="ECO:0000256" key="9">
    <source>
        <dbReference type="ARBA" id="ARBA00023159"/>
    </source>
</evidence>
<comment type="cofactor">
    <cofactor evidence="1">
        <name>Zn(2+)</name>
        <dbReference type="ChEBI" id="CHEBI:29105"/>
    </cofactor>
</comment>
<dbReference type="Gene3D" id="3.40.10.10">
    <property type="entry name" value="DNA Methylphosphotriester Repair Domain"/>
    <property type="match status" value="1"/>
</dbReference>
<evidence type="ECO:0000313" key="12">
    <source>
        <dbReference type="EMBL" id="KNE19225.1"/>
    </source>
</evidence>
<dbReference type="GO" id="GO:0008270">
    <property type="term" value="F:zinc ion binding"/>
    <property type="evidence" value="ECO:0007669"/>
    <property type="project" value="InterPro"/>
</dbReference>
<reference evidence="13" key="1">
    <citation type="submission" date="2015-07" db="EMBL/GenBank/DDBJ databases">
        <title>Fjat-10053 dsm26.</title>
        <authorList>
            <person name="Liu B."/>
            <person name="Wang J."/>
            <person name="Zhu Y."/>
            <person name="Liu G."/>
            <person name="Chen Q."/>
            <person name="Chen Z."/>
            <person name="Lan J."/>
            <person name="Che J."/>
            <person name="Ge C."/>
            <person name="Shi H."/>
            <person name="Pan Z."/>
            <person name="Liu X."/>
        </authorList>
    </citation>
    <scope>NUCLEOTIDE SEQUENCE [LARGE SCALE GENOMIC DNA]</scope>
    <source>
        <strain evidence="13">DSM 26</strain>
    </source>
</reference>
<keyword evidence="13" id="KW-1185">Reference proteome</keyword>
<dbReference type="Gene3D" id="1.10.10.60">
    <property type="entry name" value="Homeodomain-like"/>
    <property type="match status" value="2"/>
</dbReference>
<organism evidence="12 13">
    <name type="scientific">Virgibacillus pantothenticus</name>
    <dbReference type="NCBI Taxonomy" id="1473"/>
    <lineage>
        <taxon>Bacteria</taxon>
        <taxon>Bacillati</taxon>
        <taxon>Bacillota</taxon>
        <taxon>Bacilli</taxon>
        <taxon>Bacillales</taxon>
        <taxon>Bacillaceae</taxon>
        <taxon>Virgibacillus</taxon>
    </lineage>
</organism>
<dbReference type="PATRIC" id="fig|1473.5.peg.924"/>